<comment type="caution">
    <text evidence="1">The sequence shown here is derived from an EMBL/GenBank/DDBJ whole genome shotgun (WGS) entry which is preliminary data.</text>
</comment>
<dbReference type="EMBL" id="JQFK01000906">
    <property type="protein sequence ID" value="KGK35164.1"/>
    <property type="molecule type" value="Genomic_DNA"/>
</dbReference>
<name>A0A099NSZ5_PICKU</name>
<protein>
    <submittedName>
        <fullName evidence="1">Uncharacterized protein</fullName>
    </submittedName>
</protein>
<dbReference type="HOGENOM" id="CLU_3430985_0_0_1"/>
<reference evidence="2" key="1">
    <citation type="journal article" date="2014" name="Microb. Cell Fact.">
        <title>Exploiting Issatchenkia orientalis SD108 for succinic acid production.</title>
        <authorList>
            <person name="Xiao H."/>
            <person name="Shao Z."/>
            <person name="Jiang Y."/>
            <person name="Dole S."/>
            <person name="Zhao H."/>
        </authorList>
    </citation>
    <scope>NUCLEOTIDE SEQUENCE [LARGE SCALE GENOMIC DNA]</scope>
    <source>
        <strain evidence="2">SD108</strain>
    </source>
</reference>
<sequence length="18" mass="2010">MVSFKANYSTASFMIELA</sequence>
<organism evidence="1 2">
    <name type="scientific">Pichia kudriavzevii</name>
    <name type="common">Yeast</name>
    <name type="synonym">Issatchenkia orientalis</name>
    <dbReference type="NCBI Taxonomy" id="4909"/>
    <lineage>
        <taxon>Eukaryota</taxon>
        <taxon>Fungi</taxon>
        <taxon>Dikarya</taxon>
        <taxon>Ascomycota</taxon>
        <taxon>Saccharomycotina</taxon>
        <taxon>Pichiomycetes</taxon>
        <taxon>Pichiales</taxon>
        <taxon>Pichiaceae</taxon>
        <taxon>Pichia</taxon>
    </lineage>
</organism>
<evidence type="ECO:0000313" key="2">
    <source>
        <dbReference type="Proteomes" id="UP000029867"/>
    </source>
</evidence>
<dbReference type="AlphaFoldDB" id="A0A099NSZ5"/>
<gene>
    <name evidence="1" type="ORF">JL09_g5686</name>
</gene>
<dbReference type="Proteomes" id="UP000029867">
    <property type="component" value="Unassembled WGS sequence"/>
</dbReference>
<evidence type="ECO:0000313" key="1">
    <source>
        <dbReference type="EMBL" id="KGK35164.1"/>
    </source>
</evidence>
<accession>A0A099NSZ5</accession>
<proteinExistence type="predicted"/>